<dbReference type="Gene3D" id="3.40.50.300">
    <property type="entry name" value="P-loop containing nucleotide triphosphate hydrolases"/>
    <property type="match status" value="2"/>
</dbReference>
<reference evidence="3 4" key="1">
    <citation type="submission" date="2020-04" db="EMBL/GenBank/DDBJ databases">
        <title>Vibrio sp. SM6, a novel species isolated from seawater.</title>
        <authorList>
            <person name="Wang X."/>
        </authorList>
    </citation>
    <scope>NUCLEOTIDE SEQUENCE [LARGE SCALE GENOMIC DNA]</scope>
    <source>
        <strain evidence="3 4">SM6</strain>
    </source>
</reference>
<dbReference type="PANTHER" id="PTHR32114">
    <property type="entry name" value="ABC TRANSPORTER ABCH.3"/>
    <property type="match status" value="1"/>
</dbReference>
<gene>
    <name evidence="3" type="ORF">HGP28_10990</name>
</gene>
<dbReference type="Pfam" id="PF13476">
    <property type="entry name" value="AAA_23"/>
    <property type="match status" value="1"/>
</dbReference>
<name>A0A7X8YH64_9VIBR</name>
<dbReference type="EMBL" id="JABAIK010000009">
    <property type="protein sequence ID" value="NLS13419.1"/>
    <property type="molecule type" value="Genomic_DNA"/>
</dbReference>
<dbReference type="RefSeq" id="WP_168836503.1">
    <property type="nucleotide sequence ID" value="NZ_JABAIK010000009.1"/>
</dbReference>
<keyword evidence="1" id="KW-0175">Coiled coil</keyword>
<dbReference type="SUPFAM" id="SSF52540">
    <property type="entry name" value="P-loop containing nucleoside triphosphate hydrolases"/>
    <property type="match status" value="1"/>
</dbReference>
<protein>
    <submittedName>
        <fullName evidence="3">SMC family ATPase</fullName>
    </submittedName>
</protein>
<dbReference type="GO" id="GO:0006302">
    <property type="term" value="P:double-strand break repair"/>
    <property type="evidence" value="ECO:0007669"/>
    <property type="project" value="InterPro"/>
</dbReference>
<feature type="domain" description="Rad50/SbcC-type AAA" evidence="2">
    <location>
        <begin position="6"/>
        <end position="202"/>
    </location>
</feature>
<dbReference type="Proteomes" id="UP000535589">
    <property type="component" value="Unassembled WGS sequence"/>
</dbReference>
<comment type="caution">
    <text evidence="3">The sequence shown here is derived from an EMBL/GenBank/DDBJ whole genome shotgun (WGS) entry which is preliminary data.</text>
</comment>
<dbReference type="PANTHER" id="PTHR32114:SF2">
    <property type="entry name" value="ABC TRANSPORTER ABCH.3"/>
    <property type="match status" value="1"/>
</dbReference>
<sequence>MRPITLTMQAFGPFAGTERINFAELGNNPLFLINGPTGSGKTSILDAICFALYGETTGAERQGNQMRCDFAPENVPTEVTLEFALGDKRYRVQRAPEQFQPKARGEGTTLRKHSASLYRIDGELELITSKTSQVKTEITQLLGLSDSQFRQVMVLPQGQFRQLLLASSTQREEIFGQLFQTDIYKRIEWALKDRASDITKRKGEFDNQIQGALQVINVENEAQLVELGCQLEPLLNQCQLAHQQTATQVTDLQQQKRQAELYIKEQNELTYQQQQLAAHQQSLPEMEALEARCNLAEKARGLALVHVQWQDAQQKTATLKTQVGHLAEQETAQQKMLAHAEEAWKEAQSQAQHRGELELQRDTLKQQKQYAMEYGQLLASQQSKQTEEVKLRSDLTRFREHLAKLEQESQQHELLIHQSKNELSLKPQWVSEQQAFSATLQLLDKIDGLAATLAQMSQQQEAQRHNVTQATAVWQQAQHRADEVELSWHRAQAAVLAAKLEPGTPCPVCGSEAHPHLAQFENAVITQEQVKQSRQLVESALSALNEQQTALAALVEAHKLHQKQHQEYQESLVTHAYQTREQVMDALNQVNGQLNRLETINLESLEQHLVTLRARCEKGAQTCQTTEQQHIGLVASLDLLSEQAQKVLETVAQLVPDTVKEQRINLAYIDAQRQNVDQALRNLEQQWQGAQQHLEQQRIAFSKVQAEHHSHITWLNQADLAENEANTHWSEALANSCFADEAEFLQTRASEESIAQWRAQLNEFGTAQIKLEQTVADLSTRVNAQPATDLITVTAQLVATQEQHQAHQAQLDHITTQWRQYQTVTEKVSAINQANQQLAEEYKVFGTLHDVASGKTGSRISLHRFVLGVLLDDVLIQASERLAKMSRGRYLLQRKLDGFKGVAGRGLDLMVEDSYTGKTRDVATLSGGESFMAALALALGLSDVVQSYAGGIRLDTLFIDEGFGSLDAESLDLAIDILIELQLSGRMIGVISHVSELKEQMNQRIDIKATRTGSTLSMYSNSVVNQV</sequence>
<dbReference type="GO" id="GO:0016887">
    <property type="term" value="F:ATP hydrolysis activity"/>
    <property type="evidence" value="ECO:0007669"/>
    <property type="project" value="InterPro"/>
</dbReference>
<feature type="coiled-coil region" evidence="1">
    <location>
        <begin position="388"/>
        <end position="422"/>
    </location>
</feature>
<proteinExistence type="predicted"/>
<dbReference type="InterPro" id="IPR038729">
    <property type="entry name" value="Rad50/SbcC_AAA"/>
</dbReference>
<accession>A0A7X8YH64</accession>
<evidence type="ECO:0000313" key="3">
    <source>
        <dbReference type="EMBL" id="NLS13419.1"/>
    </source>
</evidence>
<dbReference type="Pfam" id="PF13558">
    <property type="entry name" value="SbcC_Walker_B"/>
    <property type="match status" value="1"/>
</dbReference>
<evidence type="ECO:0000259" key="2">
    <source>
        <dbReference type="Pfam" id="PF13476"/>
    </source>
</evidence>
<dbReference type="InterPro" id="IPR027417">
    <property type="entry name" value="P-loop_NTPase"/>
</dbReference>
<keyword evidence="4" id="KW-1185">Reference proteome</keyword>
<dbReference type="AlphaFoldDB" id="A0A7X8YH64"/>
<feature type="coiled-coil region" evidence="1">
    <location>
        <begin position="666"/>
        <end position="700"/>
    </location>
</feature>
<evidence type="ECO:0000256" key="1">
    <source>
        <dbReference type="SAM" id="Coils"/>
    </source>
</evidence>
<evidence type="ECO:0000313" key="4">
    <source>
        <dbReference type="Proteomes" id="UP000535589"/>
    </source>
</evidence>
<organism evidence="3 4">
    <name type="scientific">Vibrio agarilyticus</name>
    <dbReference type="NCBI Taxonomy" id="2726741"/>
    <lineage>
        <taxon>Bacteria</taxon>
        <taxon>Pseudomonadati</taxon>
        <taxon>Pseudomonadota</taxon>
        <taxon>Gammaproteobacteria</taxon>
        <taxon>Vibrionales</taxon>
        <taxon>Vibrionaceae</taxon>
        <taxon>Vibrio</taxon>
    </lineage>
</organism>